<accession>A0ABU7BTM4</accession>
<dbReference type="EMBL" id="JAHUTI010062389">
    <property type="protein sequence ID" value="MED6252744.1"/>
    <property type="molecule type" value="Genomic_DNA"/>
</dbReference>
<evidence type="ECO:0000313" key="1">
    <source>
        <dbReference type="EMBL" id="MED6252744.1"/>
    </source>
</evidence>
<reference evidence="1 2" key="1">
    <citation type="submission" date="2021-07" db="EMBL/GenBank/DDBJ databases">
        <authorList>
            <person name="Palmer J.M."/>
        </authorList>
    </citation>
    <scope>NUCLEOTIDE SEQUENCE [LARGE SCALE GENOMIC DNA]</scope>
    <source>
        <strain evidence="1 2">AT_MEX2019</strain>
        <tissue evidence="1">Muscle</tissue>
    </source>
</reference>
<evidence type="ECO:0000313" key="2">
    <source>
        <dbReference type="Proteomes" id="UP001345963"/>
    </source>
</evidence>
<dbReference type="Proteomes" id="UP001345963">
    <property type="component" value="Unassembled WGS sequence"/>
</dbReference>
<name>A0ABU7BTM4_9TELE</name>
<protein>
    <submittedName>
        <fullName evidence="1">Uncharacterized protein</fullName>
    </submittedName>
</protein>
<sequence>MGDIEAPSSSQRSQSVLKSVLPSKEFATSRKGMLLIAEVSGCWRAVILPRSHILHILAWSTVCRTAAPTVITHTHEAALLLPHRDCDLHLSKKDVSIEEVVCLQQLCFCCSGVKTRRFGYFMALALWLNAEMTDYLQKEKQQN</sequence>
<keyword evidence="2" id="KW-1185">Reference proteome</keyword>
<organism evidence="1 2">
    <name type="scientific">Ataeniobius toweri</name>
    <dbReference type="NCBI Taxonomy" id="208326"/>
    <lineage>
        <taxon>Eukaryota</taxon>
        <taxon>Metazoa</taxon>
        <taxon>Chordata</taxon>
        <taxon>Craniata</taxon>
        <taxon>Vertebrata</taxon>
        <taxon>Euteleostomi</taxon>
        <taxon>Actinopterygii</taxon>
        <taxon>Neopterygii</taxon>
        <taxon>Teleostei</taxon>
        <taxon>Neoteleostei</taxon>
        <taxon>Acanthomorphata</taxon>
        <taxon>Ovalentaria</taxon>
        <taxon>Atherinomorphae</taxon>
        <taxon>Cyprinodontiformes</taxon>
        <taxon>Goodeidae</taxon>
        <taxon>Ataeniobius</taxon>
    </lineage>
</organism>
<proteinExistence type="predicted"/>
<gene>
    <name evidence="1" type="ORF">ATANTOWER_016332</name>
</gene>
<comment type="caution">
    <text evidence="1">The sequence shown here is derived from an EMBL/GenBank/DDBJ whole genome shotgun (WGS) entry which is preliminary data.</text>
</comment>